<keyword evidence="1" id="KW-0472">Membrane</keyword>
<dbReference type="InterPro" id="IPR012902">
    <property type="entry name" value="N_methyl_site"/>
</dbReference>
<reference evidence="2 3" key="1">
    <citation type="submission" date="2020-08" db="EMBL/GenBank/DDBJ databases">
        <title>Genomic Encyclopedia of Type Strains, Phase IV (KMG-IV): sequencing the most valuable type-strain genomes for metagenomic binning, comparative biology and taxonomic classification.</title>
        <authorList>
            <person name="Goeker M."/>
        </authorList>
    </citation>
    <scope>NUCLEOTIDE SEQUENCE [LARGE SCALE GENOMIC DNA]</scope>
    <source>
        <strain evidence="2 3">DSM 23958</strain>
    </source>
</reference>
<dbReference type="EMBL" id="JACHHO010000001">
    <property type="protein sequence ID" value="MBB5204191.1"/>
    <property type="molecule type" value="Genomic_DNA"/>
</dbReference>
<dbReference type="Pfam" id="PF07963">
    <property type="entry name" value="N_methyl"/>
    <property type="match status" value="1"/>
</dbReference>
<evidence type="ECO:0000313" key="2">
    <source>
        <dbReference type="EMBL" id="MBB5204191.1"/>
    </source>
</evidence>
<sequence length="244" mass="26440">MSTSNPTEGSPLPRLQRLSSRGLSLVEMMVGITVGLLVVAGASMVAVNQLAENKRIALETQVQQELRAASEIMVREFRKAGAWGSPELGLWSPRTPNPKPNPFRDVVISPAGTQVEFSYSNALNPGDHGSDKDVAPDADEMRGFRLSDEQLEFRIGDSGYQPLTDKNAVVVTRFAVELKTAVTELSGSCFKPCDAGAANCPPRVTVRELQVELAGHAKHDAKVTRQHRFTVRLNGDTVEGECKA</sequence>
<dbReference type="AlphaFoldDB" id="A0A840S6G7"/>
<dbReference type="OrthoDB" id="8685962at2"/>
<keyword evidence="1" id="KW-1133">Transmembrane helix</keyword>
<keyword evidence="3" id="KW-1185">Reference proteome</keyword>
<dbReference type="RefSeq" id="WP_138856819.1">
    <property type="nucleotide sequence ID" value="NZ_CP040709.1"/>
</dbReference>
<comment type="caution">
    <text evidence="2">The sequence shown here is derived from an EMBL/GenBank/DDBJ whole genome shotgun (WGS) entry which is preliminary data.</text>
</comment>
<dbReference type="Proteomes" id="UP000554837">
    <property type="component" value="Unassembled WGS sequence"/>
</dbReference>
<proteinExistence type="predicted"/>
<protein>
    <submittedName>
        <fullName evidence="2">Type IV pilus assembly protein PilW</fullName>
    </submittedName>
</protein>
<evidence type="ECO:0000256" key="1">
    <source>
        <dbReference type="SAM" id="Phobius"/>
    </source>
</evidence>
<keyword evidence="1" id="KW-0812">Transmembrane</keyword>
<accession>A0A840S6G7</accession>
<dbReference type="PROSITE" id="PS00409">
    <property type="entry name" value="PROKAR_NTER_METHYL"/>
    <property type="match status" value="1"/>
</dbReference>
<name>A0A840S6G7_9BURK</name>
<gene>
    <name evidence="2" type="ORF">HNQ51_001484</name>
</gene>
<evidence type="ECO:0000313" key="3">
    <source>
        <dbReference type="Proteomes" id="UP000554837"/>
    </source>
</evidence>
<organism evidence="2 3">
    <name type="scientific">Inhella inkyongensis</name>
    <dbReference type="NCBI Taxonomy" id="392593"/>
    <lineage>
        <taxon>Bacteria</taxon>
        <taxon>Pseudomonadati</taxon>
        <taxon>Pseudomonadota</taxon>
        <taxon>Betaproteobacteria</taxon>
        <taxon>Burkholderiales</taxon>
        <taxon>Sphaerotilaceae</taxon>
        <taxon>Inhella</taxon>
    </lineage>
</organism>
<feature type="transmembrane region" description="Helical" evidence="1">
    <location>
        <begin position="28"/>
        <end position="47"/>
    </location>
</feature>